<dbReference type="GO" id="GO:0008776">
    <property type="term" value="F:acetate kinase activity"/>
    <property type="evidence" value="ECO:0007669"/>
    <property type="project" value="UniProtKB-UniRule"/>
</dbReference>
<feature type="site" description="Transition state stabilizer" evidence="5">
    <location>
        <position position="252"/>
    </location>
</feature>
<sequence length="430" mass="46121">MPNSKNATKTLVLNAGSSTIKFRLYEQSEGSGELKLLAKGSASNLGSSEASSLSIKSFNPPAEASDSTKAGSHAEAFKALIALMEKKTSLIMNITTVGHRVVHGGPKYSTPLLLTDKAIEKLDELTDLAPLHNHPSVMLIKAAVEMKHLEGAKHVAVFDTTFHRTMPEVAWRYALPYDACEKSGVRKYGFHGTSYSYVSKCVAKHLSRPLETLNLIILHLGNGASACAIRNGVSVDTSMGFTPLEGLMMGTRCGDIDASVPHYVDLCHGDDVPAVKADPKGPKISREEEVLNRESGLKGVCGDSDLQKVAERAEGGDQRAELALAMFCYRIVKYVGAYHVAIGGAHALVFTGGIGEHSAEVRARVCRGLECIGFKIDEKRNKDCKVGDEVLGIGTGDGAKVLVVATDEEDEIARVAREFLKEGDKNSPRA</sequence>
<dbReference type="PIRSF" id="PIRSF000722">
    <property type="entry name" value="Acetate_prop_kin"/>
    <property type="match status" value="1"/>
</dbReference>
<dbReference type="Proteomes" id="UP001212152">
    <property type="component" value="Unassembled WGS sequence"/>
</dbReference>
<dbReference type="GO" id="GO:0000287">
    <property type="term" value="F:magnesium ion binding"/>
    <property type="evidence" value="ECO:0007669"/>
    <property type="project" value="UniProtKB-UniRule"/>
</dbReference>
<feature type="binding site" evidence="5">
    <location>
        <position position="408"/>
    </location>
    <ligand>
        <name>Mg(2+)</name>
        <dbReference type="ChEBI" id="CHEBI:18420"/>
    </ligand>
</feature>
<dbReference type="AlphaFoldDB" id="A0AAD5TRX5"/>
<evidence type="ECO:0000256" key="1">
    <source>
        <dbReference type="ARBA" id="ARBA00022679"/>
    </source>
</evidence>
<comment type="catalytic activity">
    <reaction evidence="5">
        <text>acetate + ATP = acetyl phosphate + ADP</text>
        <dbReference type="Rhea" id="RHEA:11352"/>
        <dbReference type="ChEBI" id="CHEBI:22191"/>
        <dbReference type="ChEBI" id="CHEBI:30089"/>
        <dbReference type="ChEBI" id="CHEBI:30616"/>
        <dbReference type="ChEBI" id="CHEBI:456216"/>
        <dbReference type="EC" id="2.7.2.1"/>
    </reaction>
</comment>
<dbReference type="InterPro" id="IPR004372">
    <property type="entry name" value="Ac/propionate_kinase"/>
</dbReference>
<gene>
    <name evidence="6" type="ORF">HDU87_002635</name>
</gene>
<accession>A0AAD5TRX5</accession>
<keyword evidence="7" id="KW-1185">Reference proteome</keyword>
<reference evidence="6" key="1">
    <citation type="submission" date="2020-05" db="EMBL/GenBank/DDBJ databases">
        <title>Phylogenomic resolution of chytrid fungi.</title>
        <authorList>
            <person name="Stajich J.E."/>
            <person name="Amses K."/>
            <person name="Simmons R."/>
            <person name="Seto K."/>
            <person name="Myers J."/>
            <person name="Bonds A."/>
            <person name="Quandt C.A."/>
            <person name="Barry K."/>
            <person name="Liu P."/>
            <person name="Grigoriev I."/>
            <person name="Longcore J.E."/>
            <person name="James T.Y."/>
        </authorList>
    </citation>
    <scope>NUCLEOTIDE SEQUENCE</scope>
    <source>
        <strain evidence="6">JEL0379</strain>
    </source>
</reference>
<evidence type="ECO:0000256" key="3">
    <source>
        <dbReference type="ARBA" id="ARBA00022777"/>
    </source>
</evidence>
<dbReference type="PROSITE" id="PS01075">
    <property type="entry name" value="ACETATE_KINASE_1"/>
    <property type="match status" value="1"/>
</dbReference>
<organism evidence="6 7">
    <name type="scientific">Geranomyces variabilis</name>
    <dbReference type="NCBI Taxonomy" id="109894"/>
    <lineage>
        <taxon>Eukaryota</taxon>
        <taxon>Fungi</taxon>
        <taxon>Fungi incertae sedis</taxon>
        <taxon>Chytridiomycota</taxon>
        <taxon>Chytridiomycota incertae sedis</taxon>
        <taxon>Chytridiomycetes</taxon>
        <taxon>Spizellomycetales</taxon>
        <taxon>Powellomycetaceae</taxon>
        <taxon>Geranomyces</taxon>
    </lineage>
</organism>
<dbReference type="GO" id="GO:0006085">
    <property type="term" value="P:acetyl-CoA biosynthetic process"/>
    <property type="evidence" value="ECO:0007669"/>
    <property type="project" value="UniProtKB-UniRule"/>
</dbReference>
<evidence type="ECO:0000256" key="4">
    <source>
        <dbReference type="ARBA" id="ARBA00022840"/>
    </source>
</evidence>
<evidence type="ECO:0000256" key="5">
    <source>
        <dbReference type="HAMAP-Rule" id="MF_03131"/>
    </source>
</evidence>
<feature type="binding site" evidence="5">
    <location>
        <position position="14"/>
    </location>
    <ligand>
        <name>Mg(2+)</name>
        <dbReference type="ChEBI" id="CHEBI:18420"/>
    </ligand>
</feature>
<comment type="caution">
    <text evidence="5">Lacks conserved residue(s) required for the propagation of feature annotation.</text>
</comment>
<feature type="binding site" evidence="5">
    <location>
        <position position="21"/>
    </location>
    <ligand>
        <name>ATP</name>
        <dbReference type="ChEBI" id="CHEBI:30616"/>
    </ligand>
</feature>
<keyword evidence="5" id="KW-0479">Metal-binding</keyword>
<keyword evidence="1 5" id="KW-0808">Transferase</keyword>
<dbReference type="PANTHER" id="PTHR21060">
    <property type="entry name" value="ACETATE KINASE"/>
    <property type="match status" value="1"/>
</dbReference>
<dbReference type="SUPFAM" id="SSF53067">
    <property type="entry name" value="Actin-like ATPase domain"/>
    <property type="match status" value="2"/>
</dbReference>
<feature type="active site" description="Proton donor/acceptor" evidence="5">
    <location>
        <position position="159"/>
    </location>
</feature>
<comment type="cofactor">
    <cofactor evidence="5">
        <name>Mg(2+)</name>
        <dbReference type="ChEBI" id="CHEBI:18420"/>
    </cofactor>
</comment>
<dbReference type="EC" id="2.7.2.1" evidence="5"/>
<protein>
    <recommendedName>
        <fullName evidence="5">Probable acetate kinase</fullName>
        <ecNumber evidence="5">2.7.2.1</ecNumber>
    </recommendedName>
    <alternativeName>
        <fullName evidence="5">Acetokinase</fullName>
    </alternativeName>
</protein>
<dbReference type="CDD" id="cd24010">
    <property type="entry name" value="ASKHA_NBD_AcK_PK"/>
    <property type="match status" value="1"/>
</dbReference>
<dbReference type="EMBL" id="JADGJQ010000002">
    <property type="protein sequence ID" value="KAJ3185069.1"/>
    <property type="molecule type" value="Genomic_DNA"/>
</dbReference>
<evidence type="ECO:0000313" key="7">
    <source>
        <dbReference type="Proteomes" id="UP001212152"/>
    </source>
</evidence>
<dbReference type="InterPro" id="IPR000890">
    <property type="entry name" value="Aliphatic_acid_kin_short-chain"/>
</dbReference>
<keyword evidence="4 5" id="KW-0067">ATP-binding</keyword>
<dbReference type="HAMAP" id="MF_00020">
    <property type="entry name" value="Acetate_kinase"/>
    <property type="match status" value="1"/>
</dbReference>
<keyword evidence="3 5" id="KW-0418">Kinase</keyword>
<dbReference type="PANTHER" id="PTHR21060:SF15">
    <property type="entry name" value="ACETATE KINASE-RELATED"/>
    <property type="match status" value="1"/>
</dbReference>
<keyword evidence="5" id="KW-0460">Magnesium</keyword>
<name>A0AAD5TRX5_9FUNG</name>
<dbReference type="PRINTS" id="PR00471">
    <property type="entry name" value="ACETATEKNASE"/>
</dbReference>
<evidence type="ECO:0000313" key="6">
    <source>
        <dbReference type="EMBL" id="KAJ3185069.1"/>
    </source>
</evidence>
<dbReference type="Gene3D" id="3.30.420.40">
    <property type="match status" value="2"/>
</dbReference>
<feature type="binding site" evidence="5">
    <location>
        <begin position="353"/>
        <end position="357"/>
    </location>
    <ligand>
        <name>ATP</name>
        <dbReference type="ChEBI" id="CHEBI:30616"/>
    </ligand>
</feature>
<evidence type="ECO:0000256" key="2">
    <source>
        <dbReference type="ARBA" id="ARBA00022741"/>
    </source>
</evidence>
<feature type="site" description="Transition state stabilizer" evidence="5">
    <location>
        <position position="191"/>
    </location>
</feature>
<proteinExistence type="inferred from homology"/>
<comment type="similarity">
    <text evidence="5">Belongs to the acetokinase family.</text>
</comment>
<dbReference type="NCBIfam" id="TIGR00016">
    <property type="entry name" value="ackA"/>
    <property type="match status" value="1"/>
</dbReference>
<dbReference type="InterPro" id="IPR023865">
    <property type="entry name" value="Aliphatic_acid_kinase_CS"/>
</dbReference>
<dbReference type="PROSITE" id="PS01076">
    <property type="entry name" value="ACETATE_KINASE_2"/>
    <property type="match status" value="1"/>
</dbReference>
<keyword evidence="2 5" id="KW-0547">Nucleotide-binding</keyword>
<dbReference type="InterPro" id="IPR043129">
    <property type="entry name" value="ATPase_NBD"/>
</dbReference>
<dbReference type="GO" id="GO:0006083">
    <property type="term" value="P:acetate metabolic process"/>
    <property type="evidence" value="ECO:0007669"/>
    <property type="project" value="TreeGrafter"/>
</dbReference>
<dbReference type="GO" id="GO:0005524">
    <property type="term" value="F:ATP binding"/>
    <property type="evidence" value="ECO:0007669"/>
    <property type="project" value="UniProtKB-KW"/>
</dbReference>
<comment type="pathway">
    <text evidence="5">Metabolic intermediate biosynthesis; acetyl-CoA biosynthesis; acetyl-CoA from acetate: step 1/2.</text>
</comment>
<feature type="binding site" evidence="5">
    <location>
        <position position="100"/>
    </location>
    <ligand>
        <name>substrate</name>
    </ligand>
</feature>
<dbReference type="Pfam" id="PF00871">
    <property type="entry name" value="Acetate_kinase"/>
    <property type="match status" value="1"/>
</dbReference>
<comment type="caution">
    <text evidence="6">The sequence shown here is derived from an EMBL/GenBank/DDBJ whole genome shotgun (WGS) entry which is preliminary data.</text>
</comment>
<feature type="binding site" evidence="5">
    <location>
        <begin position="219"/>
        <end position="223"/>
    </location>
    <ligand>
        <name>ATP</name>
        <dbReference type="ChEBI" id="CHEBI:30616"/>
    </ligand>
</feature>